<comment type="caution">
    <text evidence="2">The sequence shown here is derived from an EMBL/GenBank/DDBJ whole genome shotgun (WGS) entry which is preliminary data.</text>
</comment>
<dbReference type="Proteomes" id="UP001314261">
    <property type="component" value="Unassembled WGS sequence"/>
</dbReference>
<proteinExistence type="predicted"/>
<feature type="compositionally biased region" description="Basic and acidic residues" evidence="1">
    <location>
        <begin position="345"/>
        <end position="360"/>
    </location>
</feature>
<gene>
    <name evidence="2" type="ORF">R54839_PPFHFPJH_00108</name>
</gene>
<dbReference type="Pfam" id="PF15432">
    <property type="entry name" value="Sec-ASP3"/>
    <property type="match status" value="1"/>
</dbReference>
<organism evidence="2 3">
    <name type="scientific">Fructobacillus fructosus</name>
    <dbReference type="NCBI Taxonomy" id="1631"/>
    <lineage>
        <taxon>Bacteria</taxon>
        <taxon>Bacillati</taxon>
        <taxon>Bacillota</taxon>
        <taxon>Bacilli</taxon>
        <taxon>Lactobacillales</taxon>
        <taxon>Lactobacillaceae</taxon>
        <taxon>Fructobacillus</taxon>
    </lineage>
</organism>
<reference evidence="2 3" key="1">
    <citation type="submission" date="2023-10" db="EMBL/GenBank/DDBJ databases">
        <authorList>
            <person name="Botero Cardona J."/>
        </authorList>
    </citation>
    <scope>NUCLEOTIDE SEQUENCE [LARGE SCALE GENOMIC DNA]</scope>
    <source>
        <strain evidence="2 3">R-54839</strain>
    </source>
</reference>
<feature type="compositionally biased region" description="Basic and acidic residues" evidence="1">
    <location>
        <begin position="372"/>
        <end position="382"/>
    </location>
</feature>
<feature type="region of interest" description="Disordered" evidence="1">
    <location>
        <begin position="297"/>
        <end position="317"/>
    </location>
</feature>
<evidence type="ECO:0000313" key="2">
    <source>
        <dbReference type="EMBL" id="CAK1224157.1"/>
    </source>
</evidence>
<protein>
    <recommendedName>
        <fullName evidence="4">Accessory secretory protein Asp3</fullName>
    </recommendedName>
</protein>
<dbReference type="InterPro" id="IPR022259">
    <property type="entry name" value="Acessory_Sec_prot_Asp3"/>
</dbReference>
<accession>A0ABN9YHT8</accession>
<dbReference type="RefSeq" id="WP_248656969.1">
    <property type="nucleotide sequence ID" value="NZ_CAUZLR010000001.1"/>
</dbReference>
<dbReference type="NCBIfam" id="TIGR03711">
    <property type="entry name" value="acc_sec_asp3"/>
    <property type="match status" value="1"/>
</dbReference>
<evidence type="ECO:0000313" key="3">
    <source>
        <dbReference type="Proteomes" id="UP001314261"/>
    </source>
</evidence>
<dbReference type="EMBL" id="CAUZLR010000001">
    <property type="protein sequence ID" value="CAK1224157.1"/>
    <property type="molecule type" value="Genomic_DNA"/>
</dbReference>
<name>A0ABN9YHT8_9LACO</name>
<evidence type="ECO:0000256" key="1">
    <source>
        <dbReference type="SAM" id="MobiDB-lite"/>
    </source>
</evidence>
<evidence type="ECO:0008006" key="4">
    <source>
        <dbReference type="Google" id="ProtNLM"/>
    </source>
</evidence>
<feature type="region of interest" description="Disordered" evidence="1">
    <location>
        <begin position="335"/>
        <end position="415"/>
    </location>
</feature>
<feature type="compositionally biased region" description="Basic residues" evidence="1">
    <location>
        <begin position="335"/>
        <end position="344"/>
    </location>
</feature>
<keyword evidence="3" id="KW-1185">Reference proteome</keyword>
<sequence length="415" mass="47578">MQYQIYWTPQTQLDELQGAVLDFKKEDEVTYKNDFLPSGQRIVSWTDSDNYFQNKRIGQLPQLVAGKSYRSRLFVTNSDRMHAYLSWVFYDEKKQVIQKHYQNVFEETFTVPEGYASYRVALLSAGTGQFAFHKITVSPVVDGELVSGDQRVNDHLVAYRQQPSQLTSKTLRVILAEPRYQLMDLPIQAVQPSPQAVLFLTIDFLKSAEYFDEAVIPFLQEQRKAVKAKGFEFVGYGPISTFAALKYREAMKEEATVVIPESNDLMLPAGYDRHHPALQTFLQALPDQIQSLQKESDVRLKKPSLGPNPSSLQAVGGQEELLRSLTYLDWPVDKKKAKQVKKEKKQQEARRKKSPDHPSVDTKPLSSAPGKEAAKQKEEHQHGERKRQLVKASHGENEKRNSSQMLQDFFTKNRH</sequence>